<keyword evidence="2" id="KW-0441">Lipid A biosynthesis</keyword>
<dbReference type="InterPro" id="IPR011004">
    <property type="entry name" value="Trimer_LpxA-like_sf"/>
</dbReference>
<sequence>MNEGVELISNVHIEGNTKIGKGTKIFPFASIGTVPQDLKYKGEANSLEIGENNVIREYVTINPGTAEGGSKTVVGNNCLLMISSHIAHDCKIGNNVVIANNVPLGGHVTIEDFVIIGGNSAVQQFTRIGRLAMIGGMTGVLKDVIPFGLSFGNRNYLKGVNIIGLRRKKYDNKKIMELNEAYEKIFSSNNLQENLSKINGEYQGNDLVKEVTNFIEKDKKRPICTPLSE</sequence>
<dbReference type="CDD" id="cd03351">
    <property type="entry name" value="LbH_UDP-GlcNAc_AT"/>
    <property type="match status" value="1"/>
</dbReference>
<evidence type="ECO:0000259" key="6">
    <source>
        <dbReference type="Pfam" id="PF13720"/>
    </source>
</evidence>
<dbReference type="NCBIfam" id="TIGR01852">
    <property type="entry name" value="lipid_A_lpxA"/>
    <property type="match status" value="1"/>
</dbReference>
<dbReference type="EMBL" id="UINC01015613">
    <property type="protein sequence ID" value="SVA65627.1"/>
    <property type="molecule type" value="Genomic_DNA"/>
</dbReference>
<dbReference type="SUPFAM" id="SSF51161">
    <property type="entry name" value="Trimeric LpxA-like enzymes"/>
    <property type="match status" value="1"/>
</dbReference>
<reference evidence="7" key="1">
    <citation type="submission" date="2018-05" db="EMBL/GenBank/DDBJ databases">
        <authorList>
            <person name="Lanie J.A."/>
            <person name="Ng W.-L."/>
            <person name="Kazmierczak K.M."/>
            <person name="Andrzejewski T.M."/>
            <person name="Davidsen T.M."/>
            <person name="Wayne K.J."/>
            <person name="Tettelin H."/>
            <person name="Glass J.I."/>
            <person name="Rusch D."/>
            <person name="Podicherti R."/>
            <person name="Tsui H.-C.T."/>
            <person name="Winkler M.E."/>
        </authorList>
    </citation>
    <scope>NUCLEOTIDE SEQUENCE</scope>
</reference>
<dbReference type="Pfam" id="PF00132">
    <property type="entry name" value="Hexapep"/>
    <property type="match status" value="1"/>
</dbReference>
<evidence type="ECO:0000256" key="3">
    <source>
        <dbReference type="ARBA" id="ARBA00022679"/>
    </source>
</evidence>
<dbReference type="GO" id="GO:0009245">
    <property type="term" value="P:lipid A biosynthetic process"/>
    <property type="evidence" value="ECO:0007669"/>
    <property type="project" value="UniProtKB-KW"/>
</dbReference>
<dbReference type="PANTHER" id="PTHR43480:SF1">
    <property type="entry name" value="ACYL-[ACYL-CARRIER-PROTEIN]--UDP-N-ACETYLGLUCOSAMINE O-ACYLTRANSFERASE, MITOCHONDRIAL-RELATED"/>
    <property type="match status" value="1"/>
</dbReference>
<dbReference type="Gene3D" id="2.160.10.10">
    <property type="entry name" value="Hexapeptide repeat proteins"/>
    <property type="match status" value="1"/>
</dbReference>
<gene>
    <name evidence="7" type="ORF">METZ01_LOCUS118481</name>
</gene>
<evidence type="ECO:0000256" key="1">
    <source>
        <dbReference type="ARBA" id="ARBA00022516"/>
    </source>
</evidence>
<evidence type="ECO:0000256" key="5">
    <source>
        <dbReference type="ARBA" id="ARBA00023315"/>
    </source>
</evidence>
<dbReference type="Gene3D" id="1.20.1180.10">
    <property type="entry name" value="Udp N-acetylglucosamine O-acyltransferase, C-terminal domain"/>
    <property type="match status" value="1"/>
</dbReference>
<accession>A0A381XN34</accession>
<proteinExistence type="predicted"/>
<dbReference type="GO" id="GO:0016020">
    <property type="term" value="C:membrane"/>
    <property type="evidence" value="ECO:0007669"/>
    <property type="project" value="GOC"/>
</dbReference>
<organism evidence="7">
    <name type="scientific">marine metagenome</name>
    <dbReference type="NCBI Taxonomy" id="408172"/>
    <lineage>
        <taxon>unclassified sequences</taxon>
        <taxon>metagenomes</taxon>
        <taxon>ecological metagenomes</taxon>
    </lineage>
</organism>
<dbReference type="PIRSF" id="PIRSF000456">
    <property type="entry name" value="UDP-GlcNAc_acltr"/>
    <property type="match status" value="1"/>
</dbReference>
<protein>
    <recommendedName>
        <fullName evidence="6">UDP N-acetylglucosamine O-acyltransferase C-terminal domain-containing protein</fullName>
    </recommendedName>
</protein>
<evidence type="ECO:0000313" key="7">
    <source>
        <dbReference type="EMBL" id="SVA65627.1"/>
    </source>
</evidence>
<dbReference type="InterPro" id="IPR037157">
    <property type="entry name" value="Acetyltransf_C_sf"/>
</dbReference>
<keyword evidence="4" id="KW-0443">Lipid metabolism</keyword>
<dbReference type="InterPro" id="IPR029098">
    <property type="entry name" value="Acetyltransf_C"/>
</dbReference>
<dbReference type="PANTHER" id="PTHR43480">
    <property type="entry name" value="ACYL-[ACYL-CARRIER-PROTEIN]--UDP-N-ACETYLGLUCOSAMINE O-ACYLTRANSFERASE"/>
    <property type="match status" value="1"/>
</dbReference>
<evidence type="ECO:0000256" key="4">
    <source>
        <dbReference type="ARBA" id="ARBA00023098"/>
    </source>
</evidence>
<keyword evidence="1" id="KW-0444">Lipid biosynthesis</keyword>
<keyword evidence="3" id="KW-0808">Transferase</keyword>
<evidence type="ECO:0000256" key="2">
    <source>
        <dbReference type="ARBA" id="ARBA00022556"/>
    </source>
</evidence>
<dbReference type="InterPro" id="IPR001451">
    <property type="entry name" value="Hexapep"/>
</dbReference>
<dbReference type="NCBIfam" id="NF003657">
    <property type="entry name" value="PRK05289.1"/>
    <property type="match status" value="1"/>
</dbReference>
<dbReference type="Pfam" id="PF13720">
    <property type="entry name" value="Acetyltransf_11"/>
    <property type="match status" value="1"/>
</dbReference>
<feature type="domain" description="UDP N-acetylglucosamine O-acyltransferase C-terminal" evidence="6">
    <location>
        <begin position="143"/>
        <end position="224"/>
    </location>
</feature>
<name>A0A381XN34_9ZZZZ</name>
<dbReference type="InterPro" id="IPR010137">
    <property type="entry name" value="Lipid_A_LpxA"/>
</dbReference>
<dbReference type="GO" id="GO:0008780">
    <property type="term" value="F:acyl-[acyl-carrier-protein]-UDP-N-acetylglucosamine O-acyltransferase activity"/>
    <property type="evidence" value="ECO:0007669"/>
    <property type="project" value="InterPro"/>
</dbReference>
<keyword evidence="5" id="KW-0012">Acyltransferase</keyword>
<dbReference type="AlphaFoldDB" id="A0A381XN34"/>